<protein>
    <submittedName>
        <fullName evidence="9">Reverse transcriptase RNase H-like domain-containing protein</fullName>
    </submittedName>
</protein>
<keyword evidence="2" id="KW-0548">Nucleotidyltransferase</keyword>
<dbReference type="Proteomes" id="UP000887565">
    <property type="component" value="Unplaced"/>
</dbReference>
<keyword evidence="6" id="KW-0695">RNA-directed DNA polymerase</keyword>
<evidence type="ECO:0000313" key="8">
    <source>
        <dbReference type="Proteomes" id="UP000887565"/>
    </source>
</evidence>
<dbReference type="InterPro" id="IPR041373">
    <property type="entry name" value="RT_RNaseH"/>
</dbReference>
<reference evidence="9" key="1">
    <citation type="submission" date="2022-11" db="UniProtKB">
        <authorList>
            <consortium name="WormBaseParasite"/>
        </authorList>
    </citation>
    <scope>IDENTIFICATION</scope>
</reference>
<keyword evidence="1" id="KW-0808">Transferase</keyword>
<evidence type="ECO:0000259" key="7">
    <source>
        <dbReference type="Pfam" id="PF17917"/>
    </source>
</evidence>
<dbReference type="InterPro" id="IPR043502">
    <property type="entry name" value="DNA/RNA_pol_sf"/>
</dbReference>
<evidence type="ECO:0000256" key="3">
    <source>
        <dbReference type="ARBA" id="ARBA00022722"/>
    </source>
</evidence>
<feature type="domain" description="Reverse transcriptase RNase H-like" evidence="7">
    <location>
        <begin position="144"/>
        <end position="187"/>
    </location>
</feature>
<evidence type="ECO:0000256" key="4">
    <source>
        <dbReference type="ARBA" id="ARBA00022759"/>
    </source>
</evidence>
<dbReference type="GO" id="GO:0004519">
    <property type="term" value="F:endonuclease activity"/>
    <property type="evidence" value="ECO:0007669"/>
    <property type="project" value="UniProtKB-KW"/>
</dbReference>
<evidence type="ECO:0000256" key="2">
    <source>
        <dbReference type="ARBA" id="ARBA00022695"/>
    </source>
</evidence>
<proteinExistence type="predicted"/>
<dbReference type="Pfam" id="PF17917">
    <property type="entry name" value="RT_RNaseH"/>
    <property type="match status" value="1"/>
</dbReference>
<dbReference type="GO" id="GO:0016787">
    <property type="term" value="F:hydrolase activity"/>
    <property type="evidence" value="ECO:0007669"/>
    <property type="project" value="UniProtKB-KW"/>
</dbReference>
<evidence type="ECO:0000313" key="9">
    <source>
        <dbReference type="WBParaSite" id="nRc.2.0.1.t26278-RA"/>
    </source>
</evidence>
<accession>A0A915JJJ2</accession>
<dbReference type="AlphaFoldDB" id="A0A915JJJ2"/>
<keyword evidence="3" id="KW-0540">Nuclease</keyword>
<dbReference type="WBParaSite" id="nRc.2.0.1.t26278-RA">
    <property type="protein sequence ID" value="nRc.2.0.1.t26278-RA"/>
    <property type="gene ID" value="nRc.2.0.1.g26278"/>
</dbReference>
<keyword evidence="8" id="KW-1185">Reference proteome</keyword>
<evidence type="ECO:0000256" key="1">
    <source>
        <dbReference type="ARBA" id="ARBA00022679"/>
    </source>
</evidence>
<evidence type="ECO:0000256" key="6">
    <source>
        <dbReference type="ARBA" id="ARBA00022918"/>
    </source>
</evidence>
<evidence type="ECO:0000256" key="5">
    <source>
        <dbReference type="ARBA" id="ARBA00022801"/>
    </source>
</evidence>
<dbReference type="GO" id="GO:0003964">
    <property type="term" value="F:RNA-directed DNA polymerase activity"/>
    <property type="evidence" value="ECO:0007669"/>
    <property type="project" value="UniProtKB-KW"/>
</dbReference>
<keyword evidence="5" id="KW-0378">Hydrolase</keyword>
<keyword evidence="4" id="KW-0255">Endonuclease</keyword>
<sequence>MESTFGECMIKCVILDDDRNDQCIMGTDFLTHPDIHAILNFKENYIEIQDVKLLLKVIASVHPQRELFLDAQNDNALKEIPEEERSTPTAISVAGGYGACRANFPHCPGIGLNFAPLPAMGKQHRLPYINRNHSRCDCSTTINQMYRHYVYGQKVIVRTDHKPIEWLKDEKHRNLRLQCFAISLQDYDYKVEYVEGENIVTINPLNAPGRLETASIRRLKPFIPRSAKDVFDVETGGPHLPHTSRCQ</sequence>
<organism evidence="8 9">
    <name type="scientific">Romanomermis culicivorax</name>
    <name type="common">Nematode worm</name>
    <dbReference type="NCBI Taxonomy" id="13658"/>
    <lineage>
        <taxon>Eukaryota</taxon>
        <taxon>Metazoa</taxon>
        <taxon>Ecdysozoa</taxon>
        <taxon>Nematoda</taxon>
        <taxon>Enoplea</taxon>
        <taxon>Dorylaimia</taxon>
        <taxon>Mermithida</taxon>
        <taxon>Mermithoidea</taxon>
        <taxon>Mermithidae</taxon>
        <taxon>Romanomermis</taxon>
    </lineage>
</organism>
<name>A0A915JJJ2_ROMCU</name>
<dbReference type="SUPFAM" id="SSF56672">
    <property type="entry name" value="DNA/RNA polymerases"/>
    <property type="match status" value="1"/>
</dbReference>